<dbReference type="InterPro" id="IPR035906">
    <property type="entry name" value="MetI-like_sf"/>
</dbReference>
<evidence type="ECO:0000256" key="6">
    <source>
        <dbReference type="ARBA" id="ARBA00022692"/>
    </source>
</evidence>
<keyword evidence="6 9" id="KW-0812">Transmembrane</keyword>
<dbReference type="PANTHER" id="PTHR47314:SF1">
    <property type="entry name" value="MALTOSE_MALTODEXTRIN TRANSPORT SYSTEM PERMEASE PROTEIN MALF"/>
    <property type="match status" value="1"/>
</dbReference>
<evidence type="ECO:0000259" key="10">
    <source>
        <dbReference type="Pfam" id="PF14785"/>
    </source>
</evidence>
<evidence type="ECO:0000256" key="4">
    <source>
        <dbReference type="ARBA" id="ARBA00022475"/>
    </source>
</evidence>
<feature type="transmembrane region" description="Helical" evidence="9">
    <location>
        <begin position="582"/>
        <end position="602"/>
    </location>
</feature>
<feature type="transmembrane region" description="Helical" evidence="9">
    <location>
        <begin position="404"/>
        <end position="430"/>
    </location>
</feature>
<dbReference type="SUPFAM" id="SSF160964">
    <property type="entry name" value="MalF N-terminal region-like"/>
    <property type="match status" value="1"/>
</dbReference>
<feature type="transmembrane region" description="Helical" evidence="9">
    <location>
        <begin position="516"/>
        <end position="536"/>
    </location>
</feature>
<feature type="transmembrane region" description="Helical" evidence="9">
    <location>
        <begin position="728"/>
        <end position="746"/>
    </location>
</feature>
<evidence type="ECO:0000256" key="8">
    <source>
        <dbReference type="ARBA" id="ARBA00023136"/>
    </source>
</evidence>
<feature type="transmembrane region" description="Helical" evidence="9">
    <location>
        <begin position="458"/>
        <end position="476"/>
    </location>
</feature>
<keyword evidence="5" id="KW-0997">Cell inner membrane</keyword>
<reference evidence="12" key="1">
    <citation type="submission" date="2019-02" db="EMBL/GenBank/DDBJ databases">
        <title>Draft genome sequence of Muricauda sp. 176CP4-71.</title>
        <authorList>
            <person name="Park J.-S."/>
        </authorList>
    </citation>
    <scope>NUCLEOTIDE SEQUENCE [LARGE SCALE GENOMIC DNA]</scope>
    <source>
        <strain evidence="12">176GS2-150</strain>
    </source>
</reference>
<comment type="similarity">
    <text evidence="2">Belongs to the binding-protein-dependent transport system permease family. MalFG subfamily.</text>
</comment>
<feature type="transmembrane region" description="Helical" evidence="9">
    <location>
        <begin position="687"/>
        <end position="708"/>
    </location>
</feature>
<feature type="domain" description="Maltose transport system permease protein MalF P2" evidence="10">
    <location>
        <begin position="100"/>
        <end position="300"/>
    </location>
</feature>
<evidence type="ECO:0000256" key="9">
    <source>
        <dbReference type="SAM" id="Phobius"/>
    </source>
</evidence>
<evidence type="ECO:0000313" key="12">
    <source>
        <dbReference type="Proteomes" id="UP000292544"/>
    </source>
</evidence>
<evidence type="ECO:0000256" key="7">
    <source>
        <dbReference type="ARBA" id="ARBA00022989"/>
    </source>
</evidence>
<comment type="subcellular location">
    <subcellularLocation>
        <location evidence="1">Cell inner membrane</location>
        <topology evidence="1">Multi-pass membrane protein</topology>
    </subcellularLocation>
</comment>
<dbReference type="Proteomes" id="UP000292544">
    <property type="component" value="Unassembled WGS sequence"/>
</dbReference>
<dbReference type="InterPro" id="IPR035277">
    <property type="entry name" value="MalF_N"/>
</dbReference>
<evidence type="ECO:0000256" key="2">
    <source>
        <dbReference type="ARBA" id="ARBA00009047"/>
    </source>
</evidence>
<evidence type="ECO:0000256" key="3">
    <source>
        <dbReference type="ARBA" id="ARBA00022448"/>
    </source>
</evidence>
<protein>
    <recommendedName>
        <fullName evidence="10">Maltose transport system permease protein MalF P2 domain-containing protein</fullName>
    </recommendedName>
</protein>
<dbReference type="Gene3D" id="1.20.58.370">
    <property type="entry name" value="MalF N-terminal region-like"/>
    <property type="match status" value="1"/>
</dbReference>
<dbReference type="PANTHER" id="PTHR47314">
    <property type="entry name" value="MALTOSE/MALTODEXTRIN TRANSPORT SYSTEM PERMEASE PROTEIN MALF"/>
    <property type="match status" value="1"/>
</dbReference>
<organism evidence="11 12">
    <name type="scientific">Corallincola spongiicola</name>
    <dbReference type="NCBI Taxonomy" id="2520508"/>
    <lineage>
        <taxon>Bacteria</taxon>
        <taxon>Pseudomonadati</taxon>
        <taxon>Pseudomonadota</taxon>
        <taxon>Gammaproteobacteria</taxon>
        <taxon>Alteromonadales</taxon>
        <taxon>Psychromonadaceae</taxon>
        <taxon>Corallincola</taxon>
    </lineage>
</organism>
<gene>
    <name evidence="11" type="ORF">EXY25_09410</name>
</gene>
<feature type="transmembrane region" description="Helical" evidence="9">
    <location>
        <begin position="14"/>
        <end position="32"/>
    </location>
</feature>
<keyword evidence="3" id="KW-0813">Transport</keyword>
<dbReference type="InterPro" id="IPR029345">
    <property type="entry name" value="MalF_P2"/>
</dbReference>
<feature type="transmembrane region" description="Helical" evidence="9">
    <location>
        <begin position="774"/>
        <end position="797"/>
    </location>
</feature>
<dbReference type="Gene3D" id="3.10.650.10">
    <property type="entry name" value="MalF N-terminal region-like"/>
    <property type="match status" value="1"/>
</dbReference>
<name>A0ABY1WRT3_9GAMM</name>
<dbReference type="EMBL" id="SHLY01000002">
    <property type="protein sequence ID" value="TAA47432.1"/>
    <property type="molecule type" value="Genomic_DNA"/>
</dbReference>
<accession>A0ABY1WRT3</accession>
<sequence>MQVAGIKGMHLGRMFRFVYIALSAVASVWIASGALHQGLWWLTAVIVGFALLTLWVFGLDKNRSWRLLYPVLAVGIWCVLLPLGHTIATSFSNSSGAHLLTYEKAKSYLLAQTFIVSPNDSYTSALYPDGEAFRLVLTSSTTPVRHYQSQPLIIQTRQSIRANKLANDAFDYIDEPQRLTLIDELPVADKASIREIVYRRVHLQKITFIRSDDPQQRVLVMQGLRKFSYQLPKYVELNEPPEFTRSLILPDREIFLDQESKKYLAGDWQTGEFRYLDGEGAFVANDDGDNFAPGFVVHVGLDNYWRLLSDKGIPLGQVALWSVAFVLIVVAGALLLGGSLAIKLSNQRLKGRRWLFVLLMMPALWSLPLAALISKGLFNQNFGELNLLLDAFFGVKPEWFTTPILAKIMLCIVGVVAVYPWWLIVVRWLIQVAPLSLQQDIAVGRISSGLLNYLKPRLMLLMVGAALIFCCSQSLVQLLTYGGPDIIGSSVPAGTTDTLSSMAYRLKFEGYSDGGLSAALSCGLLLLLAWPLYWFCQRLAIWIEQQKQRDGVGATEHQPERSAEVTTSHLLSSSTWRASGNMLWMLPLAVLVLSPLLLVWYLSFREANFAVKAVWDEVYSLQHWWLAFGVSFLEADGGVTPPPFPVMQWLWNGFKVGGLSALLITPIAVVGAYGLSRLTDRTRPRALAGILFAFLIPTSALMIGSYRFLEWISDAVSWLGVNTHFGLVLAYLPLALLFVAVAYWCGIGRLPGNETDGEDDIAIHPAWLRHRSSVALIFFASFLICGFEAPLASVILQDVDLMTPAVGLQQYLYPCNYLWGDFAVAALLTTLPYATSLLIVLMLVNKQVILNGRPKRAG</sequence>
<feature type="transmembrane region" description="Helical" evidence="9">
    <location>
        <begin position="656"/>
        <end position="675"/>
    </location>
</feature>
<dbReference type="RefSeq" id="WP_130566534.1">
    <property type="nucleotide sequence ID" value="NZ_SHLY01000002.1"/>
</dbReference>
<feature type="transmembrane region" description="Helical" evidence="9">
    <location>
        <begin position="38"/>
        <end position="58"/>
    </location>
</feature>
<dbReference type="InterPro" id="IPR047103">
    <property type="entry name" value="MalF_P2_sf"/>
</dbReference>
<keyword evidence="4" id="KW-1003">Cell membrane</keyword>
<feature type="transmembrane region" description="Helical" evidence="9">
    <location>
        <begin position="67"/>
        <end position="88"/>
    </location>
</feature>
<evidence type="ECO:0000313" key="11">
    <source>
        <dbReference type="EMBL" id="TAA47432.1"/>
    </source>
</evidence>
<dbReference type="SUPFAM" id="SSF161098">
    <property type="entry name" value="MetI-like"/>
    <property type="match status" value="2"/>
</dbReference>
<keyword evidence="12" id="KW-1185">Reference proteome</keyword>
<feature type="transmembrane region" description="Helical" evidence="9">
    <location>
        <begin position="817"/>
        <end position="844"/>
    </location>
</feature>
<proteinExistence type="inferred from homology"/>
<dbReference type="Gene3D" id="1.10.3720.10">
    <property type="entry name" value="MetI-like"/>
    <property type="match status" value="2"/>
</dbReference>
<dbReference type="Gene3D" id="2.40.430.10">
    <property type="entry name" value="D-maltodextrin-binding protein, MBP"/>
    <property type="match status" value="1"/>
</dbReference>
<feature type="transmembrane region" description="Helical" evidence="9">
    <location>
        <begin position="318"/>
        <end position="342"/>
    </location>
</feature>
<feature type="transmembrane region" description="Helical" evidence="9">
    <location>
        <begin position="354"/>
        <end position="373"/>
    </location>
</feature>
<evidence type="ECO:0000256" key="1">
    <source>
        <dbReference type="ARBA" id="ARBA00004429"/>
    </source>
</evidence>
<keyword evidence="7 9" id="KW-1133">Transmembrane helix</keyword>
<comment type="caution">
    <text evidence="11">The sequence shown here is derived from an EMBL/GenBank/DDBJ whole genome shotgun (WGS) entry which is preliminary data.</text>
</comment>
<keyword evidence="8 9" id="KW-0472">Membrane</keyword>
<evidence type="ECO:0000256" key="5">
    <source>
        <dbReference type="ARBA" id="ARBA00022519"/>
    </source>
</evidence>
<dbReference type="Pfam" id="PF14785">
    <property type="entry name" value="MalF_P2"/>
    <property type="match status" value="1"/>
</dbReference>